<keyword evidence="2 7" id="KW-0812">Transmembrane</keyword>
<feature type="transmembrane region" description="Helical" evidence="7">
    <location>
        <begin position="63"/>
        <end position="83"/>
    </location>
</feature>
<evidence type="ECO:0000256" key="3">
    <source>
        <dbReference type="ARBA" id="ARBA00022729"/>
    </source>
</evidence>
<evidence type="ECO:0000256" key="1">
    <source>
        <dbReference type="ARBA" id="ARBA00004141"/>
    </source>
</evidence>
<dbReference type="InterPro" id="IPR050932">
    <property type="entry name" value="TM2D1-3-like"/>
</dbReference>
<keyword evidence="4 7" id="KW-1133">Transmembrane helix</keyword>
<dbReference type="GO" id="GO:0016020">
    <property type="term" value="C:membrane"/>
    <property type="evidence" value="ECO:0007669"/>
    <property type="project" value="UniProtKB-SubCell"/>
</dbReference>
<evidence type="ECO:0000256" key="4">
    <source>
        <dbReference type="ARBA" id="ARBA00022989"/>
    </source>
</evidence>
<comment type="caution">
    <text evidence="9">The sequence shown here is derived from an EMBL/GenBank/DDBJ whole genome shotgun (WGS) entry which is preliminary data.</text>
</comment>
<evidence type="ECO:0000256" key="5">
    <source>
        <dbReference type="ARBA" id="ARBA00023136"/>
    </source>
</evidence>
<accession>A0A506URV8</accession>
<evidence type="ECO:0000256" key="2">
    <source>
        <dbReference type="ARBA" id="ARBA00022692"/>
    </source>
</evidence>
<gene>
    <name evidence="9" type="ORF">E3202_04055</name>
</gene>
<dbReference type="EMBL" id="SORZ01000001">
    <property type="protein sequence ID" value="TPW36078.1"/>
    <property type="molecule type" value="Genomic_DNA"/>
</dbReference>
<dbReference type="AlphaFoldDB" id="A0A506URV8"/>
<evidence type="ECO:0000313" key="9">
    <source>
        <dbReference type="EMBL" id="TPW36078.1"/>
    </source>
</evidence>
<evidence type="ECO:0000313" key="10">
    <source>
        <dbReference type="Proteomes" id="UP000315037"/>
    </source>
</evidence>
<feature type="transmembrane region" description="Helical" evidence="7">
    <location>
        <begin position="38"/>
        <end position="56"/>
    </location>
</feature>
<dbReference type="Pfam" id="PF05154">
    <property type="entry name" value="TM2"/>
    <property type="match status" value="1"/>
</dbReference>
<feature type="domain" description="TM2" evidence="8">
    <location>
        <begin position="33"/>
        <end position="81"/>
    </location>
</feature>
<protein>
    <submittedName>
        <fullName evidence="9">TM2 domain-containing protein</fullName>
    </submittedName>
</protein>
<dbReference type="Proteomes" id="UP000315037">
    <property type="component" value="Unassembled WGS sequence"/>
</dbReference>
<keyword evidence="5 7" id="KW-0472">Membrane</keyword>
<sequence length="107" mass="12004">MTLIEFIYGFQEVYGGVPPQRQPEFLALYTSTAKNPTVAFALSVFLGSFGIDRFYLDQWLLGFLKLITLGGFGIWTVIDWFLIAGVTYEKNLELAQRLASSLSAPRS</sequence>
<evidence type="ECO:0000259" key="8">
    <source>
        <dbReference type="Pfam" id="PF05154"/>
    </source>
</evidence>
<evidence type="ECO:0000256" key="7">
    <source>
        <dbReference type="SAM" id="Phobius"/>
    </source>
</evidence>
<organism evidence="9 10">
    <name type="scientific">Oecophyllibacter saccharovorans</name>
    <dbReference type="NCBI Taxonomy" id="2558360"/>
    <lineage>
        <taxon>Bacteria</taxon>
        <taxon>Pseudomonadati</taxon>
        <taxon>Pseudomonadota</taxon>
        <taxon>Alphaproteobacteria</taxon>
        <taxon>Acetobacterales</taxon>
        <taxon>Acetobacteraceae</taxon>
        <taxon>Oecophyllibacter</taxon>
    </lineage>
</organism>
<dbReference type="InterPro" id="IPR007829">
    <property type="entry name" value="TM2"/>
</dbReference>
<proteinExistence type="predicted"/>
<keyword evidence="3" id="KW-0732">Signal</keyword>
<comment type="subcellular location">
    <subcellularLocation>
        <location evidence="1">Membrane</location>
        <topology evidence="1">Multi-pass membrane protein</topology>
    </subcellularLocation>
</comment>
<dbReference type="RefSeq" id="WP_165600422.1">
    <property type="nucleotide sequence ID" value="NZ_SORZ01000001.1"/>
</dbReference>
<dbReference type="PANTHER" id="PTHR21016">
    <property type="entry name" value="BETA-AMYLOID BINDING PROTEIN-RELATED"/>
    <property type="match status" value="1"/>
</dbReference>
<keyword evidence="10" id="KW-1185">Reference proteome</keyword>
<name>A0A506URV8_9PROT</name>
<reference evidence="9 10" key="1">
    <citation type="submission" date="2019-03" db="EMBL/GenBank/DDBJ databases">
        <title>The complete genome sequence of Neokomagataea sp. Jb2 NBRC113641.</title>
        <authorList>
            <person name="Chua K.-O."/>
            <person name="Chan K.-G."/>
            <person name="See-Too W.-S."/>
        </authorList>
    </citation>
    <scope>NUCLEOTIDE SEQUENCE [LARGE SCALE GENOMIC DNA]</scope>
    <source>
        <strain evidence="9 10">Jb2</strain>
    </source>
</reference>
<dbReference type="PANTHER" id="PTHR21016:SF7">
    <property type="entry name" value="TM2 DOMAIN-CONTAINING PROTEIN 3"/>
    <property type="match status" value="1"/>
</dbReference>
<evidence type="ECO:0000256" key="6">
    <source>
        <dbReference type="ARBA" id="ARBA00023180"/>
    </source>
</evidence>
<keyword evidence="6" id="KW-0325">Glycoprotein</keyword>